<name>A0A7Z1AYM9_9PSEU</name>
<comment type="caution">
    <text evidence="2">The sequence shown here is derived from an EMBL/GenBank/DDBJ whole genome shotgun (WGS) entry which is preliminary data.</text>
</comment>
<reference evidence="2 3" key="1">
    <citation type="submission" date="2016-12" db="EMBL/GenBank/DDBJ databases">
        <title>The draft genome sequence of Actinophytocola xinjiangensis.</title>
        <authorList>
            <person name="Wang W."/>
            <person name="Yuan L."/>
        </authorList>
    </citation>
    <scope>NUCLEOTIDE SEQUENCE [LARGE SCALE GENOMIC DNA]</scope>
    <source>
        <strain evidence="2 3">CGMCC 4.4663</strain>
    </source>
</reference>
<dbReference type="PANTHER" id="PTHR37298:SF1">
    <property type="entry name" value="UPF0111 PROTEIN YKAA"/>
    <property type="match status" value="1"/>
</dbReference>
<dbReference type="Gene3D" id="1.20.58.220">
    <property type="entry name" value="Phosphate transport system protein phou homolog 2, domain 2"/>
    <property type="match status" value="1"/>
</dbReference>
<dbReference type="AlphaFoldDB" id="A0A7Z1AYM9"/>
<dbReference type="Proteomes" id="UP000185696">
    <property type="component" value="Unassembled WGS sequence"/>
</dbReference>
<evidence type="ECO:0008006" key="4">
    <source>
        <dbReference type="Google" id="ProtNLM"/>
    </source>
</evidence>
<dbReference type="EMBL" id="MSIF01000006">
    <property type="protein sequence ID" value="OLF10715.1"/>
    <property type="molecule type" value="Genomic_DNA"/>
</dbReference>
<dbReference type="PANTHER" id="PTHR37298">
    <property type="entry name" value="UPF0111 PROTEIN YKAA"/>
    <property type="match status" value="1"/>
</dbReference>
<keyword evidence="3" id="KW-1185">Reference proteome</keyword>
<evidence type="ECO:0000313" key="3">
    <source>
        <dbReference type="Proteomes" id="UP000185696"/>
    </source>
</evidence>
<organism evidence="2 3">
    <name type="scientific">Actinophytocola xinjiangensis</name>
    <dbReference type="NCBI Taxonomy" id="485602"/>
    <lineage>
        <taxon>Bacteria</taxon>
        <taxon>Bacillati</taxon>
        <taxon>Actinomycetota</taxon>
        <taxon>Actinomycetes</taxon>
        <taxon>Pseudonocardiales</taxon>
        <taxon>Pseudonocardiaceae</taxon>
    </lineage>
</organism>
<evidence type="ECO:0000256" key="1">
    <source>
        <dbReference type="ARBA" id="ARBA00008591"/>
    </source>
</evidence>
<evidence type="ECO:0000313" key="2">
    <source>
        <dbReference type="EMBL" id="OLF10715.1"/>
    </source>
</evidence>
<dbReference type="InterPro" id="IPR038078">
    <property type="entry name" value="PhoU-like_sf"/>
</dbReference>
<accession>A0A7Z1AYM9</accession>
<dbReference type="InterPro" id="IPR018445">
    <property type="entry name" value="Put_Phosphate_transp_reg"/>
</dbReference>
<dbReference type="InterPro" id="IPR052912">
    <property type="entry name" value="UPF0111_domain"/>
</dbReference>
<proteinExistence type="inferred from homology"/>
<dbReference type="OrthoDB" id="9797568at2"/>
<comment type="similarity">
    <text evidence="1">Belongs to the UPF0111 family.</text>
</comment>
<protein>
    <recommendedName>
        <fullName evidence="4">DUF47 family protein</fullName>
    </recommendedName>
</protein>
<sequence length="206" mass="22506">MFADLTGRAQRRAVEVLAEQLDATVHGVRLAARMTAGELAPAQARAGMVEAEHAGDALRVRLISEISSALTTPIDREDLYRLSRSVDDVLDNVRDFVRENDLYQATPDPADTEAVLAVADGLTHLRRGMDQLIPAPGAVIDSVLAARKCAARVRQHYQNSVAALFDGELSSEMLKRRELLRRLDIVGLRLAESAATLSDAMQKRGH</sequence>
<gene>
    <name evidence="2" type="ORF">BLA60_14965</name>
</gene>
<dbReference type="Pfam" id="PF01865">
    <property type="entry name" value="PhoU_div"/>
    <property type="match status" value="1"/>
</dbReference>